<evidence type="ECO:0008006" key="3">
    <source>
        <dbReference type="Google" id="ProtNLM"/>
    </source>
</evidence>
<dbReference type="RefSeq" id="XP_013256074.1">
    <property type="nucleotide sequence ID" value="XM_013400620.1"/>
</dbReference>
<dbReference type="OrthoDB" id="5958943at2759"/>
<dbReference type="EMBL" id="AMGV01000013">
    <property type="protein sequence ID" value="KEF53484.1"/>
    <property type="molecule type" value="Genomic_DNA"/>
</dbReference>
<proteinExistence type="predicted"/>
<dbReference type="VEuPathDB" id="FungiDB:A1O9_10459"/>
<dbReference type="Proteomes" id="UP000027920">
    <property type="component" value="Unassembled WGS sequence"/>
</dbReference>
<protein>
    <recommendedName>
        <fullName evidence="3">Transcription factor domain-containing protein</fullName>
    </recommendedName>
</protein>
<reference evidence="1 2" key="1">
    <citation type="submission" date="2013-03" db="EMBL/GenBank/DDBJ databases">
        <title>The Genome Sequence of Exophiala aquamarina CBS 119918.</title>
        <authorList>
            <consortium name="The Broad Institute Genomics Platform"/>
            <person name="Cuomo C."/>
            <person name="de Hoog S."/>
            <person name="Gorbushina A."/>
            <person name="Walker B."/>
            <person name="Young S.K."/>
            <person name="Zeng Q."/>
            <person name="Gargeya S."/>
            <person name="Fitzgerald M."/>
            <person name="Haas B."/>
            <person name="Abouelleil A."/>
            <person name="Allen A.W."/>
            <person name="Alvarado L."/>
            <person name="Arachchi H.M."/>
            <person name="Berlin A.M."/>
            <person name="Chapman S.B."/>
            <person name="Gainer-Dewar J."/>
            <person name="Goldberg J."/>
            <person name="Griggs A."/>
            <person name="Gujja S."/>
            <person name="Hansen M."/>
            <person name="Howarth C."/>
            <person name="Imamovic A."/>
            <person name="Ireland A."/>
            <person name="Larimer J."/>
            <person name="McCowan C."/>
            <person name="Murphy C."/>
            <person name="Pearson M."/>
            <person name="Poon T.W."/>
            <person name="Priest M."/>
            <person name="Roberts A."/>
            <person name="Saif S."/>
            <person name="Shea T."/>
            <person name="Sisk P."/>
            <person name="Sykes S."/>
            <person name="Wortman J."/>
            <person name="Nusbaum C."/>
            <person name="Birren B."/>
        </authorList>
    </citation>
    <scope>NUCLEOTIDE SEQUENCE [LARGE SCALE GENOMIC DNA]</scope>
    <source>
        <strain evidence="1 2">CBS 119918</strain>
    </source>
</reference>
<keyword evidence="2" id="KW-1185">Reference proteome</keyword>
<comment type="caution">
    <text evidence="1">The sequence shown here is derived from an EMBL/GenBank/DDBJ whole genome shotgun (WGS) entry which is preliminary data.</text>
</comment>
<name>A0A072P039_9EURO</name>
<sequence>MAVPSSRKSDNCSDEPTGDICIPPAKLFSELDNYMEVQFDDRTDEASTTAGRRQDWNGQTDESLRRAMHSYAVQWLPVLEQRNPTTMIPVEHIIRNSWRATRRDMLRVMNRKSYRSVLTLYLFSQTPVPAGLSEEEEQDGISGLVCVQTALVQIQQLRERLRSCQFDGSEVLAWPDSVSSPSPTRNLSEAFLNLESRAYWAAVTWDTSCSMTLNFRSSLSSGLKGACLETSWRLARGFLVGSFQPRTEEWRKKGFEVSDDIAQEIMSAVAVCRIYTWRTIASVKEALREGVEEDSVLFSWKALLDALGIFKTTIHPLLDSCEKQLHFLSQVTRLYWYEMVLHYYLGILMLVDALEFGQRSDLLSQITEMRLEAEHGCFNVLKFGVESKYVVNGSQSDAKDASDQISTTLPSEHPIVTSFVAVDPYPHHVVASVRLVNKVISRKYRQGNTKYEAYSHLSSTLLKTLAELPPSSKAVLSARQNLQESIDHLETGSVTDVSCAD</sequence>
<dbReference type="STRING" id="1182545.A0A072P039"/>
<organism evidence="1 2">
    <name type="scientific">Exophiala aquamarina CBS 119918</name>
    <dbReference type="NCBI Taxonomy" id="1182545"/>
    <lineage>
        <taxon>Eukaryota</taxon>
        <taxon>Fungi</taxon>
        <taxon>Dikarya</taxon>
        <taxon>Ascomycota</taxon>
        <taxon>Pezizomycotina</taxon>
        <taxon>Eurotiomycetes</taxon>
        <taxon>Chaetothyriomycetidae</taxon>
        <taxon>Chaetothyriales</taxon>
        <taxon>Herpotrichiellaceae</taxon>
        <taxon>Exophiala</taxon>
    </lineage>
</organism>
<evidence type="ECO:0000313" key="1">
    <source>
        <dbReference type="EMBL" id="KEF53484.1"/>
    </source>
</evidence>
<dbReference type="GeneID" id="25285363"/>
<dbReference type="AlphaFoldDB" id="A0A072P039"/>
<evidence type="ECO:0000313" key="2">
    <source>
        <dbReference type="Proteomes" id="UP000027920"/>
    </source>
</evidence>
<accession>A0A072P039</accession>
<gene>
    <name evidence="1" type="ORF">A1O9_10459</name>
</gene>
<dbReference type="HOGENOM" id="CLU_017201_1_0_1"/>